<reference evidence="1" key="1">
    <citation type="submission" date="2021-01" db="EMBL/GenBank/DDBJ databases">
        <authorList>
            <consortium name="Genoscope - CEA"/>
            <person name="William W."/>
        </authorList>
    </citation>
    <scope>NUCLEOTIDE SEQUENCE</scope>
</reference>
<dbReference type="OrthoDB" id="307662at2759"/>
<organism evidence="1 2">
    <name type="scientific">Paramecium sonneborni</name>
    <dbReference type="NCBI Taxonomy" id="65129"/>
    <lineage>
        <taxon>Eukaryota</taxon>
        <taxon>Sar</taxon>
        <taxon>Alveolata</taxon>
        <taxon>Ciliophora</taxon>
        <taxon>Intramacronucleata</taxon>
        <taxon>Oligohymenophorea</taxon>
        <taxon>Peniculida</taxon>
        <taxon>Parameciidae</taxon>
        <taxon>Paramecium</taxon>
    </lineage>
</organism>
<evidence type="ECO:0000313" key="2">
    <source>
        <dbReference type="Proteomes" id="UP000692954"/>
    </source>
</evidence>
<sequence length="107" mass="13029">MNKTLAMRTSIKKSINLNALLFFIFQRAEFFTSRYIGFHPNKVEFYKLIRSIYRMLLIPDDWLRKQQDISDQTLLYFIVHLKFGKKNIHPLQEKAYQKLQILLKYQQ</sequence>
<keyword evidence="2" id="KW-1185">Reference proteome</keyword>
<dbReference type="EMBL" id="CAJJDN010000067">
    <property type="protein sequence ID" value="CAD8096744.1"/>
    <property type="molecule type" value="Genomic_DNA"/>
</dbReference>
<dbReference type="AlphaFoldDB" id="A0A8S1P2P2"/>
<gene>
    <name evidence="1" type="ORF">PSON_ATCC_30995.1.T0670047</name>
</gene>
<accession>A0A8S1P2P2</accession>
<comment type="caution">
    <text evidence="1">The sequence shown here is derived from an EMBL/GenBank/DDBJ whole genome shotgun (WGS) entry which is preliminary data.</text>
</comment>
<evidence type="ECO:0000313" key="1">
    <source>
        <dbReference type="EMBL" id="CAD8096744.1"/>
    </source>
</evidence>
<dbReference type="Proteomes" id="UP000692954">
    <property type="component" value="Unassembled WGS sequence"/>
</dbReference>
<protein>
    <submittedName>
        <fullName evidence="1">Uncharacterized protein</fullName>
    </submittedName>
</protein>
<proteinExistence type="predicted"/>
<name>A0A8S1P2P2_9CILI</name>